<sequence length="107" mass="12506">MNLLNSFWLRQGQKVKIALELPGIILKKFPSELLFAKPVFLEHCPHCSVKYEDSLFYYLSYIFHKYKKKPLRLAEDGHFGCFISLYTNTLCSVNLHHMHGHKHSIVG</sequence>
<comment type="caution">
    <text evidence="1">The sequence shown here is derived from an EMBL/GenBank/DDBJ whole genome shotgun (WGS) entry which is preliminary data.</text>
</comment>
<evidence type="ECO:0000313" key="1">
    <source>
        <dbReference type="EMBL" id="MPM77664.1"/>
    </source>
</evidence>
<proteinExistence type="predicted"/>
<accession>A0A645CL48</accession>
<organism evidence="1">
    <name type="scientific">bioreactor metagenome</name>
    <dbReference type="NCBI Taxonomy" id="1076179"/>
    <lineage>
        <taxon>unclassified sequences</taxon>
        <taxon>metagenomes</taxon>
        <taxon>ecological metagenomes</taxon>
    </lineage>
</organism>
<gene>
    <name evidence="1" type="ORF">SDC9_124672</name>
</gene>
<name>A0A645CL48_9ZZZZ</name>
<dbReference type="EMBL" id="VSSQ01028092">
    <property type="protein sequence ID" value="MPM77664.1"/>
    <property type="molecule type" value="Genomic_DNA"/>
</dbReference>
<protein>
    <submittedName>
        <fullName evidence="1">Uncharacterized protein</fullName>
    </submittedName>
</protein>
<reference evidence="1" key="1">
    <citation type="submission" date="2019-08" db="EMBL/GenBank/DDBJ databases">
        <authorList>
            <person name="Kucharzyk K."/>
            <person name="Murdoch R.W."/>
            <person name="Higgins S."/>
            <person name="Loffler F."/>
        </authorList>
    </citation>
    <scope>NUCLEOTIDE SEQUENCE</scope>
</reference>
<dbReference type="AlphaFoldDB" id="A0A645CL48"/>